<protein>
    <recommendedName>
        <fullName evidence="3">DDE-1 domain-containing protein</fullName>
    </recommendedName>
</protein>
<dbReference type="Proteomes" id="UP000183567">
    <property type="component" value="Unassembled WGS sequence"/>
</dbReference>
<proteinExistence type="predicted"/>
<keyword evidence="2" id="KW-1185">Reference proteome</keyword>
<name>A0A1J8R471_9AGAM</name>
<sequence length="239" mass="26846">MARTHSIVKQARIDAAVHDTLASVFNSFRNAAIAYKISQYPTNFNATQFSFQVPPQTVRDRASGKRVPQKSLVNEAQEKVLVDWCHHNSDSATPLHPRTLRGRVLEMVGICPAKPRGLDPKRAQNFNKVTIMEYFDMQKALNEKHDGIPLEHNWNVDEKGCQMDGDRKGDNSKFVFSKSNLDRYRIRSDNLELVTTIECVSAAGDSIPASFIVADGLINTEYWNIEGIGGSVNLQHSFK</sequence>
<evidence type="ECO:0008006" key="3">
    <source>
        <dbReference type="Google" id="ProtNLM"/>
    </source>
</evidence>
<evidence type="ECO:0000313" key="2">
    <source>
        <dbReference type="Proteomes" id="UP000183567"/>
    </source>
</evidence>
<dbReference type="AlphaFoldDB" id="A0A1J8R471"/>
<gene>
    <name evidence="1" type="ORF">AZE42_08547</name>
</gene>
<dbReference type="EMBL" id="LVVM01000504">
    <property type="protein sequence ID" value="OJA20600.1"/>
    <property type="molecule type" value="Genomic_DNA"/>
</dbReference>
<dbReference type="STRING" id="180088.A0A1J8R471"/>
<evidence type="ECO:0000313" key="1">
    <source>
        <dbReference type="EMBL" id="OJA20600.1"/>
    </source>
</evidence>
<reference evidence="1 2" key="1">
    <citation type="submission" date="2016-03" db="EMBL/GenBank/DDBJ databases">
        <title>Comparative genomics of the ectomycorrhizal sister species Rhizopogon vinicolor and Rhizopogon vesiculosus (Basidiomycota: Boletales) reveals a divergence of the mating type B locus.</title>
        <authorList>
            <person name="Mujic A.B."/>
            <person name="Kuo A."/>
            <person name="Tritt A."/>
            <person name="Lipzen A."/>
            <person name="Chen C."/>
            <person name="Johnson J."/>
            <person name="Sharma A."/>
            <person name="Barry K."/>
            <person name="Grigoriev I.V."/>
            <person name="Spatafora J.W."/>
        </authorList>
    </citation>
    <scope>NUCLEOTIDE SEQUENCE [LARGE SCALE GENOMIC DNA]</scope>
    <source>
        <strain evidence="1 2">AM-OR11-056</strain>
    </source>
</reference>
<comment type="caution">
    <text evidence="1">The sequence shown here is derived from an EMBL/GenBank/DDBJ whole genome shotgun (WGS) entry which is preliminary data.</text>
</comment>
<organism evidence="1 2">
    <name type="scientific">Rhizopogon vesiculosus</name>
    <dbReference type="NCBI Taxonomy" id="180088"/>
    <lineage>
        <taxon>Eukaryota</taxon>
        <taxon>Fungi</taxon>
        <taxon>Dikarya</taxon>
        <taxon>Basidiomycota</taxon>
        <taxon>Agaricomycotina</taxon>
        <taxon>Agaricomycetes</taxon>
        <taxon>Agaricomycetidae</taxon>
        <taxon>Boletales</taxon>
        <taxon>Suillineae</taxon>
        <taxon>Rhizopogonaceae</taxon>
        <taxon>Rhizopogon</taxon>
    </lineage>
</organism>
<accession>A0A1J8R471</accession>
<dbReference type="OrthoDB" id="2677868at2759"/>